<protein>
    <submittedName>
        <fullName evidence="2">Uncharacterized protein</fullName>
    </submittedName>
</protein>
<evidence type="ECO:0000313" key="2">
    <source>
        <dbReference type="EMBL" id="KAK7345142.1"/>
    </source>
</evidence>
<evidence type="ECO:0000313" key="3">
    <source>
        <dbReference type="Proteomes" id="UP001367508"/>
    </source>
</evidence>
<gene>
    <name evidence="2" type="ORF">VNO77_15632</name>
</gene>
<sequence length="87" mass="9718">MCDQVQNSPTLLHPMHTHFQPKRTPPPLETEAHTSSKRSLTIGEQMLTRVTHDHVTRLGDLPQLQTHATSFPCAITRSIGKAIRVGE</sequence>
<dbReference type="EMBL" id="JAYMYQ010000003">
    <property type="protein sequence ID" value="KAK7345142.1"/>
    <property type="molecule type" value="Genomic_DNA"/>
</dbReference>
<organism evidence="2 3">
    <name type="scientific">Canavalia gladiata</name>
    <name type="common">Sword bean</name>
    <name type="synonym">Dolichos gladiatus</name>
    <dbReference type="NCBI Taxonomy" id="3824"/>
    <lineage>
        <taxon>Eukaryota</taxon>
        <taxon>Viridiplantae</taxon>
        <taxon>Streptophyta</taxon>
        <taxon>Embryophyta</taxon>
        <taxon>Tracheophyta</taxon>
        <taxon>Spermatophyta</taxon>
        <taxon>Magnoliopsida</taxon>
        <taxon>eudicotyledons</taxon>
        <taxon>Gunneridae</taxon>
        <taxon>Pentapetalae</taxon>
        <taxon>rosids</taxon>
        <taxon>fabids</taxon>
        <taxon>Fabales</taxon>
        <taxon>Fabaceae</taxon>
        <taxon>Papilionoideae</taxon>
        <taxon>50 kb inversion clade</taxon>
        <taxon>NPAAA clade</taxon>
        <taxon>indigoferoid/millettioid clade</taxon>
        <taxon>Phaseoleae</taxon>
        <taxon>Canavalia</taxon>
    </lineage>
</organism>
<name>A0AAN9M4I9_CANGL</name>
<dbReference type="AlphaFoldDB" id="A0AAN9M4I9"/>
<keyword evidence="3" id="KW-1185">Reference proteome</keyword>
<evidence type="ECO:0000256" key="1">
    <source>
        <dbReference type="SAM" id="MobiDB-lite"/>
    </source>
</evidence>
<proteinExistence type="predicted"/>
<feature type="region of interest" description="Disordered" evidence="1">
    <location>
        <begin position="1"/>
        <end position="39"/>
    </location>
</feature>
<reference evidence="2 3" key="1">
    <citation type="submission" date="2024-01" db="EMBL/GenBank/DDBJ databases">
        <title>The genomes of 5 underutilized Papilionoideae crops provide insights into root nodulation and disease resistanc.</title>
        <authorList>
            <person name="Jiang F."/>
        </authorList>
    </citation>
    <scope>NUCLEOTIDE SEQUENCE [LARGE SCALE GENOMIC DNA]</scope>
    <source>
        <strain evidence="2">LVBAO_FW01</strain>
        <tissue evidence="2">Leaves</tissue>
    </source>
</reference>
<comment type="caution">
    <text evidence="2">The sequence shown here is derived from an EMBL/GenBank/DDBJ whole genome shotgun (WGS) entry which is preliminary data.</text>
</comment>
<accession>A0AAN9M4I9</accession>
<feature type="compositionally biased region" description="Polar residues" evidence="1">
    <location>
        <begin position="1"/>
        <end position="10"/>
    </location>
</feature>
<dbReference type="Proteomes" id="UP001367508">
    <property type="component" value="Unassembled WGS sequence"/>
</dbReference>